<reference evidence="2 3" key="1">
    <citation type="submission" date="2023-01" db="EMBL/GenBank/DDBJ databases">
        <title>Analysis of 21 Apiospora genomes using comparative genomics revels a genus with tremendous synthesis potential of carbohydrate active enzymes and secondary metabolites.</title>
        <authorList>
            <person name="Sorensen T."/>
        </authorList>
    </citation>
    <scope>NUCLEOTIDE SEQUENCE [LARGE SCALE GENOMIC DNA]</scope>
    <source>
        <strain evidence="2 3">CBS 20057</strain>
    </source>
</reference>
<dbReference type="EMBL" id="JAQQWI010000007">
    <property type="protein sequence ID" value="KAK8028327.1"/>
    <property type="molecule type" value="Genomic_DNA"/>
</dbReference>
<feature type="compositionally biased region" description="Basic residues" evidence="1">
    <location>
        <begin position="425"/>
        <end position="436"/>
    </location>
</feature>
<proteinExistence type="predicted"/>
<feature type="compositionally biased region" description="Pro residues" evidence="1">
    <location>
        <begin position="372"/>
        <end position="390"/>
    </location>
</feature>
<feature type="region of interest" description="Disordered" evidence="1">
    <location>
        <begin position="358"/>
        <end position="451"/>
    </location>
</feature>
<organism evidence="2 3">
    <name type="scientific">Apiospora marii</name>
    <dbReference type="NCBI Taxonomy" id="335849"/>
    <lineage>
        <taxon>Eukaryota</taxon>
        <taxon>Fungi</taxon>
        <taxon>Dikarya</taxon>
        <taxon>Ascomycota</taxon>
        <taxon>Pezizomycotina</taxon>
        <taxon>Sordariomycetes</taxon>
        <taxon>Xylariomycetidae</taxon>
        <taxon>Amphisphaeriales</taxon>
        <taxon>Apiosporaceae</taxon>
        <taxon>Apiospora</taxon>
    </lineage>
</organism>
<evidence type="ECO:0000313" key="2">
    <source>
        <dbReference type="EMBL" id="KAK8028327.1"/>
    </source>
</evidence>
<name>A0ABR1S902_9PEZI</name>
<evidence type="ECO:0000256" key="1">
    <source>
        <dbReference type="SAM" id="MobiDB-lite"/>
    </source>
</evidence>
<dbReference type="Proteomes" id="UP001396898">
    <property type="component" value="Unassembled WGS sequence"/>
</dbReference>
<comment type="caution">
    <text evidence="2">The sequence shown here is derived from an EMBL/GenBank/DDBJ whole genome shotgun (WGS) entry which is preliminary data.</text>
</comment>
<keyword evidence="3" id="KW-1185">Reference proteome</keyword>
<evidence type="ECO:0000313" key="3">
    <source>
        <dbReference type="Proteomes" id="UP001396898"/>
    </source>
</evidence>
<accession>A0ABR1S902</accession>
<sequence>MPGHQKVRMSELEALQRPFYVDPGINKIGATGRRTRNSRVSKAAAASAKTAGITTGVRRKWKAAIKKFSKPQPGYPRFLFRGIRPNSGGGAEVSEKLNTTEGVVPHAFTSGDDYDLFDTPNLRQVVNAHLSGSHAGNSPFSSWTPSMGIAMKYTTEDGRLAMLDTTLLNNRESPESAPPLSDPALVFHVPDLVETEMAGVEDDWEWDYEFLVYRPVTRPAFRSVAVGEIRDAGWGYKHDHGTKGDNLEVDGLPHPVREEDVVVARAVAELYRLQDAARNNSPAVALNATAAFLSVKHRRKGELDDADLQVLTRQLAADLAAWRASGDEALLVNPQQFTKGMLDSKFMVRMLVDIQKQPPLKQPEPVRESAPVPEPVPEPVSEPLPEPLSEPVPKSKKRKADDDDDLQPPSPKRQRIVKKAEPVRGRPRTRAPRKKSIAQTLAERSASDPDL</sequence>
<gene>
    <name evidence="2" type="ORF">PG991_005383</name>
</gene>
<protein>
    <submittedName>
        <fullName evidence="2">Uncharacterized protein</fullName>
    </submittedName>
</protein>